<dbReference type="AlphaFoldDB" id="A0AAW5LWQ9"/>
<name>A0AAW5LWQ9_STRSU</name>
<sequence>MNNYITNEELENAKQDIIQLLAKKEFTSGKAIFVLNETIEHIKNHSILSI</sequence>
<comment type="caution">
    <text evidence="1">The sequence shown here is derived from an EMBL/GenBank/DDBJ whole genome shotgun (WGS) entry which is preliminary data.</text>
</comment>
<organism evidence="1 2">
    <name type="scientific">Streptococcus suis</name>
    <dbReference type="NCBI Taxonomy" id="1307"/>
    <lineage>
        <taxon>Bacteria</taxon>
        <taxon>Bacillati</taxon>
        <taxon>Bacillota</taxon>
        <taxon>Bacilli</taxon>
        <taxon>Lactobacillales</taxon>
        <taxon>Streptococcaceae</taxon>
        <taxon>Streptococcus</taxon>
    </lineage>
</organism>
<evidence type="ECO:0000313" key="1">
    <source>
        <dbReference type="EMBL" id="MCR1233264.1"/>
    </source>
</evidence>
<protein>
    <submittedName>
        <fullName evidence="1">Uncharacterized protein</fullName>
    </submittedName>
</protein>
<evidence type="ECO:0000313" key="2">
    <source>
        <dbReference type="Proteomes" id="UP001206089"/>
    </source>
</evidence>
<gene>
    <name evidence="1" type="ORF">NQD44_09125</name>
</gene>
<dbReference type="Proteomes" id="UP001206089">
    <property type="component" value="Unassembled WGS sequence"/>
</dbReference>
<reference evidence="1" key="1">
    <citation type="submission" date="2022-07" db="EMBL/GenBank/DDBJ databases">
        <authorList>
            <person name="Peng Z."/>
        </authorList>
    </citation>
    <scope>NUCLEOTIDE SEQUENCE</scope>
    <source>
        <strain evidence="1">2022WUSS069</strain>
    </source>
</reference>
<proteinExistence type="predicted"/>
<dbReference type="RefSeq" id="WP_257384655.1">
    <property type="nucleotide sequence ID" value="NZ_JANJPK010000026.1"/>
</dbReference>
<dbReference type="EMBL" id="JANJPK010000026">
    <property type="protein sequence ID" value="MCR1233264.1"/>
    <property type="molecule type" value="Genomic_DNA"/>
</dbReference>
<accession>A0AAW5LWQ9</accession>